<evidence type="ECO:0000313" key="1">
    <source>
        <dbReference type="EMBL" id="CEK68433.1"/>
    </source>
</evidence>
<gene>
    <name evidence="1" type="primary">ORF66319</name>
</gene>
<dbReference type="EMBL" id="HACG01021568">
    <property type="protein sequence ID" value="CEK68433.1"/>
    <property type="molecule type" value="Transcribed_RNA"/>
</dbReference>
<feature type="non-terminal residue" evidence="1">
    <location>
        <position position="77"/>
    </location>
</feature>
<name>A0A0B6ZIX1_9EUPU</name>
<organism evidence="1">
    <name type="scientific">Arion vulgaris</name>
    <dbReference type="NCBI Taxonomy" id="1028688"/>
    <lineage>
        <taxon>Eukaryota</taxon>
        <taxon>Metazoa</taxon>
        <taxon>Spiralia</taxon>
        <taxon>Lophotrochozoa</taxon>
        <taxon>Mollusca</taxon>
        <taxon>Gastropoda</taxon>
        <taxon>Heterobranchia</taxon>
        <taxon>Euthyneura</taxon>
        <taxon>Panpulmonata</taxon>
        <taxon>Eupulmonata</taxon>
        <taxon>Stylommatophora</taxon>
        <taxon>Helicina</taxon>
        <taxon>Arionoidea</taxon>
        <taxon>Arionidae</taxon>
        <taxon>Arion</taxon>
    </lineage>
</organism>
<accession>A0A0B6ZIX1</accession>
<protein>
    <submittedName>
        <fullName evidence="1">Uncharacterized protein</fullName>
    </submittedName>
</protein>
<dbReference type="AlphaFoldDB" id="A0A0B6ZIX1"/>
<reference evidence="1" key="1">
    <citation type="submission" date="2014-12" db="EMBL/GenBank/DDBJ databases">
        <title>Insight into the proteome of Arion vulgaris.</title>
        <authorList>
            <person name="Aradska J."/>
            <person name="Bulat T."/>
            <person name="Smidak R."/>
            <person name="Sarate P."/>
            <person name="Gangsoo J."/>
            <person name="Sialana F."/>
            <person name="Bilban M."/>
            <person name="Lubec G."/>
        </authorList>
    </citation>
    <scope>NUCLEOTIDE SEQUENCE</scope>
    <source>
        <tissue evidence="1">Skin</tissue>
    </source>
</reference>
<sequence length="77" mass="8648">MVASSEDDVKVDWSEVNPVAWLRDISSPRVWACQYAANASRCWWSSDVAPDAITEESGEAKRCNNDALELVCARTWQ</sequence>
<proteinExistence type="predicted"/>